<comment type="caution">
    <text evidence="3">The sequence shown here is derived from an EMBL/GenBank/DDBJ whole genome shotgun (WGS) entry which is preliminary data.</text>
</comment>
<dbReference type="Pfam" id="PF13560">
    <property type="entry name" value="HTH_31"/>
    <property type="match status" value="1"/>
</dbReference>
<dbReference type="Proteomes" id="UP001207742">
    <property type="component" value="Unassembled WGS sequence"/>
</dbReference>
<evidence type="ECO:0000256" key="1">
    <source>
        <dbReference type="ARBA" id="ARBA00023125"/>
    </source>
</evidence>
<dbReference type="CDD" id="cd00093">
    <property type="entry name" value="HTH_XRE"/>
    <property type="match status" value="1"/>
</dbReference>
<dbReference type="SMART" id="SM00530">
    <property type="entry name" value="HTH_XRE"/>
    <property type="match status" value="1"/>
</dbReference>
<reference evidence="3 4" key="1">
    <citation type="submission" date="2022-10" db="EMBL/GenBank/DDBJ databases">
        <title>Chitinophaga nivalis PC15 sp. nov., isolated from Pyeongchang county, South Korea.</title>
        <authorList>
            <person name="Trinh H.N."/>
        </authorList>
    </citation>
    <scope>NUCLEOTIDE SEQUENCE [LARGE SCALE GENOMIC DNA]</scope>
    <source>
        <strain evidence="3 4">PC14</strain>
    </source>
</reference>
<organism evidence="3 4">
    <name type="scientific">Chitinophaga nivalis</name>
    <dbReference type="NCBI Taxonomy" id="2991709"/>
    <lineage>
        <taxon>Bacteria</taxon>
        <taxon>Pseudomonadati</taxon>
        <taxon>Bacteroidota</taxon>
        <taxon>Chitinophagia</taxon>
        <taxon>Chitinophagales</taxon>
        <taxon>Chitinophagaceae</taxon>
        <taxon>Chitinophaga</taxon>
    </lineage>
</organism>
<dbReference type="InterPro" id="IPR010982">
    <property type="entry name" value="Lambda_DNA-bd_dom_sf"/>
</dbReference>
<dbReference type="SUPFAM" id="SSF47413">
    <property type="entry name" value="lambda repressor-like DNA-binding domains"/>
    <property type="match status" value="1"/>
</dbReference>
<feature type="domain" description="HTH cro/C1-type" evidence="2">
    <location>
        <begin position="19"/>
        <end position="73"/>
    </location>
</feature>
<dbReference type="RefSeq" id="WP_264731155.1">
    <property type="nucleotide sequence ID" value="NZ_JAPDNR010000001.1"/>
</dbReference>
<dbReference type="InterPro" id="IPR050807">
    <property type="entry name" value="TransReg_Diox_bact_type"/>
</dbReference>
<dbReference type="Gene3D" id="1.10.260.40">
    <property type="entry name" value="lambda repressor-like DNA-binding domains"/>
    <property type="match status" value="1"/>
</dbReference>
<name>A0ABT3IMC1_9BACT</name>
<dbReference type="EMBL" id="JAPDNS010000001">
    <property type="protein sequence ID" value="MCW3485102.1"/>
    <property type="molecule type" value="Genomic_DNA"/>
</dbReference>
<dbReference type="PANTHER" id="PTHR46797">
    <property type="entry name" value="HTH-TYPE TRANSCRIPTIONAL REGULATOR"/>
    <property type="match status" value="1"/>
</dbReference>
<keyword evidence="1" id="KW-0238">DNA-binding</keyword>
<evidence type="ECO:0000313" key="4">
    <source>
        <dbReference type="Proteomes" id="UP001207742"/>
    </source>
</evidence>
<evidence type="ECO:0000259" key="2">
    <source>
        <dbReference type="PROSITE" id="PS50943"/>
    </source>
</evidence>
<protein>
    <submittedName>
        <fullName evidence="3">Helix-turn-helix transcriptional regulator</fullName>
    </submittedName>
</protein>
<sequence>MNLSMKEKKDVLLAFGKRLQQLREARKLTQMDLAVHIETYPNYISRLENGKSEPGLMIMIALADALGVCISELTGTDSTLRLDNT</sequence>
<dbReference type="InterPro" id="IPR001387">
    <property type="entry name" value="Cro/C1-type_HTH"/>
</dbReference>
<evidence type="ECO:0000313" key="3">
    <source>
        <dbReference type="EMBL" id="MCW3485102.1"/>
    </source>
</evidence>
<keyword evidence="4" id="KW-1185">Reference proteome</keyword>
<proteinExistence type="predicted"/>
<accession>A0ABT3IMC1</accession>
<dbReference type="PROSITE" id="PS50943">
    <property type="entry name" value="HTH_CROC1"/>
    <property type="match status" value="1"/>
</dbReference>
<dbReference type="PANTHER" id="PTHR46797:SF1">
    <property type="entry name" value="METHYLPHOSPHONATE SYNTHASE"/>
    <property type="match status" value="1"/>
</dbReference>
<gene>
    <name evidence="3" type="ORF">OL497_14430</name>
</gene>